<sequence>MSKYIDTNGIKLHYLEFGNPGNPTLILMHGLTANAHSFDRLIRGLNNYHVLSVDLRGRGKSDKPDTHYSMQDHAQDILGLMDALELESVSLGGHSFGALLSIYLAANHSERVNKIVLMDAAAQLHPEVKQMVAPSMMRLEQEWPSIDAYMEAAKNAPYADGYWNSDMESYFMADITMTEDDTVRTRSRLPHITQAIEGALGLGVTWLDHIQSIEQPGLLINATEPYGVVGDPILPKELAMETVNMMKNCQYQHVSGNHLTMLFNKGADESAEAINRFLNQQDLSQIA</sequence>
<dbReference type="Gene3D" id="3.40.50.1820">
    <property type="entry name" value="alpha/beta hydrolase"/>
    <property type="match status" value="1"/>
</dbReference>
<dbReference type="PANTHER" id="PTHR43798">
    <property type="entry name" value="MONOACYLGLYCEROL LIPASE"/>
    <property type="match status" value="1"/>
</dbReference>
<keyword evidence="3" id="KW-1185">Reference proteome</keyword>
<dbReference type="PRINTS" id="PR00111">
    <property type="entry name" value="ABHYDROLASE"/>
</dbReference>
<evidence type="ECO:0000259" key="1">
    <source>
        <dbReference type="Pfam" id="PF00561"/>
    </source>
</evidence>
<proteinExistence type="predicted"/>
<reference evidence="2 3" key="1">
    <citation type="submission" date="2019-04" db="EMBL/GenBank/DDBJ databases">
        <title>Draft genome sequence of Robertkochia marina CC-AMO-30D.</title>
        <authorList>
            <person name="Hameed A."/>
            <person name="Lin S.-Y."/>
            <person name="Shahina M."/>
            <person name="Lai W.-A."/>
            <person name="Young C.-C."/>
        </authorList>
    </citation>
    <scope>NUCLEOTIDE SEQUENCE [LARGE SCALE GENOMIC DNA]</scope>
    <source>
        <strain evidence="2 3">CC-AMO-30D</strain>
    </source>
</reference>
<dbReference type="PANTHER" id="PTHR43798:SF33">
    <property type="entry name" value="HYDROLASE, PUTATIVE (AFU_ORTHOLOGUE AFUA_2G14860)-RELATED"/>
    <property type="match status" value="1"/>
</dbReference>
<accession>A0A4S3LZV9</accession>
<evidence type="ECO:0000313" key="3">
    <source>
        <dbReference type="Proteomes" id="UP000305939"/>
    </source>
</evidence>
<gene>
    <name evidence="2" type="ORF">E7Z59_13190</name>
</gene>
<dbReference type="Pfam" id="PF00561">
    <property type="entry name" value="Abhydrolase_1"/>
    <property type="match status" value="1"/>
</dbReference>
<dbReference type="Proteomes" id="UP000305939">
    <property type="component" value="Unassembled WGS sequence"/>
</dbReference>
<dbReference type="OrthoDB" id="9773293at2"/>
<organism evidence="2 3">
    <name type="scientific">Robertkochia marina</name>
    <dbReference type="NCBI Taxonomy" id="1227945"/>
    <lineage>
        <taxon>Bacteria</taxon>
        <taxon>Pseudomonadati</taxon>
        <taxon>Bacteroidota</taxon>
        <taxon>Flavobacteriia</taxon>
        <taxon>Flavobacteriales</taxon>
        <taxon>Flavobacteriaceae</taxon>
        <taxon>Robertkochia</taxon>
    </lineage>
</organism>
<feature type="domain" description="AB hydrolase-1" evidence="1">
    <location>
        <begin position="23"/>
        <end position="136"/>
    </location>
</feature>
<dbReference type="InterPro" id="IPR029058">
    <property type="entry name" value="AB_hydrolase_fold"/>
</dbReference>
<dbReference type="GO" id="GO:0016020">
    <property type="term" value="C:membrane"/>
    <property type="evidence" value="ECO:0007669"/>
    <property type="project" value="TreeGrafter"/>
</dbReference>
<dbReference type="AlphaFoldDB" id="A0A4S3LZV9"/>
<comment type="caution">
    <text evidence="2">The sequence shown here is derived from an EMBL/GenBank/DDBJ whole genome shotgun (WGS) entry which is preliminary data.</text>
</comment>
<protein>
    <submittedName>
        <fullName evidence="2">Alpha/beta hydrolase</fullName>
    </submittedName>
</protein>
<dbReference type="InterPro" id="IPR000073">
    <property type="entry name" value="AB_hydrolase_1"/>
</dbReference>
<dbReference type="SUPFAM" id="SSF53474">
    <property type="entry name" value="alpha/beta-Hydrolases"/>
    <property type="match status" value="1"/>
</dbReference>
<dbReference type="GO" id="GO:0046464">
    <property type="term" value="P:acylglycerol catabolic process"/>
    <property type="evidence" value="ECO:0007669"/>
    <property type="project" value="TreeGrafter"/>
</dbReference>
<evidence type="ECO:0000313" key="2">
    <source>
        <dbReference type="EMBL" id="THD66731.1"/>
    </source>
</evidence>
<dbReference type="GO" id="GO:0047372">
    <property type="term" value="F:monoacylglycerol lipase activity"/>
    <property type="evidence" value="ECO:0007669"/>
    <property type="project" value="TreeGrafter"/>
</dbReference>
<dbReference type="RefSeq" id="WP_136336801.1">
    <property type="nucleotide sequence ID" value="NZ_QXMP01000011.1"/>
</dbReference>
<name>A0A4S3LZV9_9FLAO</name>
<dbReference type="InterPro" id="IPR050266">
    <property type="entry name" value="AB_hydrolase_sf"/>
</dbReference>
<keyword evidence="2" id="KW-0378">Hydrolase</keyword>
<dbReference type="EMBL" id="SSMC01000003">
    <property type="protein sequence ID" value="THD66731.1"/>
    <property type="molecule type" value="Genomic_DNA"/>
</dbReference>